<feature type="transmembrane region" description="Helical" evidence="2">
    <location>
        <begin position="62"/>
        <end position="80"/>
    </location>
</feature>
<organism evidence="3 4">
    <name type="scientific">Pseudoalteromonas lipolytica</name>
    <dbReference type="NCBI Taxonomy" id="570156"/>
    <lineage>
        <taxon>Bacteria</taxon>
        <taxon>Pseudomonadati</taxon>
        <taxon>Pseudomonadota</taxon>
        <taxon>Gammaproteobacteria</taxon>
        <taxon>Alteromonadales</taxon>
        <taxon>Pseudoalteromonadaceae</taxon>
        <taxon>Pseudoalteromonas</taxon>
    </lineage>
</organism>
<evidence type="ECO:0000256" key="2">
    <source>
        <dbReference type="SAM" id="Phobius"/>
    </source>
</evidence>
<feature type="region of interest" description="Disordered" evidence="1">
    <location>
        <begin position="246"/>
        <end position="276"/>
    </location>
</feature>
<protein>
    <submittedName>
        <fullName evidence="3">Uncharacterized protein</fullName>
    </submittedName>
</protein>
<evidence type="ECO:0000256" key="1">
    <source>
        <dbReference type="SAM" id="MobiDB-lite"/>
    </source>
</evidence>
<dbReference type="RefSeq" id="WP_074989345.1">
    <property type="nucleotide sequence ID" value="NZ_DIAH01000071.1"/>
</dbReference>
<reference evidence="3 4" key="1">
    <citation type="submission" date="2016-10" db="EMBL/GenBank/DDBJ databases">
        <authorList>
            <person name="Varghese N."/>
            <person name="Submissions S."/>
        </authorList>
    </citation>
    <scope>NUCLEOTIDE SEQUENCE [LARGE SCALE GENOMIC DNA]</scope>
    <source>
        <strain evidence="3 4">CGMCC 1.8499</strain>
    </source>
</reference>
<gene>
    <name evidence="3" type="ORF">SAMN04487854_11142</name>
</gene>
<accession>A0ABY1GJ24</accession>
<feature type="transmembrane region" description="Helical" evidence="2">
    <location>
        <begin position="92"/>
        <end position="112"/>
    </location>
</feature>
<keyword evidence="4" id="KW-1185">Reference proteome</keyword>
<dbReference type="Proteomes" id="UP000183805">
    <property type="component" value="Unassembled WGS sequence"/>
</dbReference>
<keyword evidence="2" id="KW-0472">Membrane</keyword>
<evidence type="ECO:0000313" key="3">
    <source>
        <dbReference type="EMBL" id="SFT82917.1"/>
    </source>
</evidence>
<name>A0ABY1GJ24_9GAMM</name>
<feature type="transmembrane region" description="Helical" evidence="2">
    <location>
        <begin position="138"/>
        <end position="164"/>
    </location>
</feature>
<keyword evidence="2" id="KW-0812">Transmembrane</keyword>
<keyword evidence="2" id="KW-1133">Transmembrane helix</keyword>
<feature type="transmembrane region" description="Helical" evidence="2">
    <location>
        <begin position="185"/>
        <end position="203"/>
    </location>
</feature>
<dbReference type="EMBL" id="FPAZ01000011">
    <property type="protein sequence ID" value="SFT82917.1"/>
    <property type="molecule type" value="Genomic_DNA"/>
</dbReference>
<feature type="compositionally biased region" description="Acidic residues" evidence="1">
    <location>
        <begin position="264"/>
        <end position="276"/>
    </location>
</feature>
<comment type="caution">
    <text evidence="3">The sequence shown here is derived from an EMBL/GenBank/DDBJ whole genome shotgun (WGS) entry which is preliminary data.</text>
</comment>
<evidence type="ECO:0000313" key="4">
    <source>
        <dbReference type="Proteomes" id="UP000183805"/>
    </source>
</evidence>
<sequence length="358" mass="40711">MRRYLKIAKWRANKQFQQQQRSWQPHKTRLVERIQAIWFNLSTAQKLYLLALSSLIVLQSGWLSATITIIALVIEFWPKFNQLWHSLAGKALILIFYASIANFVLAGASGIVNDVTHVSANHFNYTHNFATLLYLPPWAMGITLGTLLLFQLFLPFYIFILLLIKPFGSERIKFISQSYSPLLTAIVRFILASVVFINLTSFINDKPPEEVLDNILTSFVDGQAIAKESPSEQQKAVEEISEKIEQHLPKSSAETPPSKRNVEIDSEGESDGESETVENLRQFLNTKGYFERSKRLIAMFAFSFEADSYSRCLKDETSKAVELNDYEIVQITPDHNAPYGYRFSVIACDSPGVTPVKK</sequence>
<proteinExistence type="predicted"/>